<comment type="caution">
    <text evidence="8">The sequence shown here is derived from an EMBL/GenBank/DDBJ whole genome shotgun (WGS) entry which is preliminary data.</text>
</comment>
<dbReference type="InterPro" id="IPR025662">
    <property type="entry name" value="Sigma_54_int_dom_ATP-bd_1"/>
</dbReference>
<dbReference type="InterPro" id="IPR025944">
    <property type="entry name" value="Sigma_54_int_dom_CS"/>
</dbReference>
<keyword evidence="3" id="KW-0805">Transcription regulation</keyword>
<sequence>METIDFREETELNILIVDDEMNIRKTLSLWLKSHGHQTRQAGSASAAREENGANKFDLLFLDLRLGAENGLELIPALLADSPWLKIVVMTAYSSIDTAVQAMKLGAFDYIAKPFTPEQIDLVIQKAEQVLALENRISVLREDLKGLHPEAVFASKNPKMQRLIEMARQVAASEAAVLLRGESGTGKTVLARAIHGWSSRADFPFGTVSCPTLTPELLSSELFGHVRGSFTGAVRDNPGRIAACDRGTLFLDEIGDLPLAIQPQLLRFIQDHEYERVGDPVTRRADVRLVAATNRNLEEAVKEGRFREDLFYRLNVFELEIPPLRERVEDIEPLANDMLLFFANANRKVLSGFSAEALEAMRAYPWPGNLRELRNAVERGAILAPSGVVGLPHLPGALQGRAAENHFSGRRTLAEMEEAYIRHVLATTESLQEAAAILGVNQATLWRKRKSYGI</sequence>
<evidence type="ECO:0000256" key="4">
    <source>
        <dbReference type="ARBA" id="ARBA00023163"/>
    </source>
</evidence>
<dbReference type="PROSITE" id="PS50110">
    <property type="entry name" value="RESPONSE_REGULATORY"/>
    <property type="match status" value="1"/>
</dbReference>
<dbReference type="Gene3D" id="3.40.50.2300">
    <property type="match status" value="1"/>
</dbReference>
<keyword evidence="5" id="KW-0597">Phosphoprotein</keyword>
<dbReference type="Pfam" id="PF25601">
    <property type="entry name" value="AAA_lid_14"/>
    <property type="match status" value="1"/>
</dbReference>
<dbReference type="InterPro" id="IPR003593">
    <property type="entry name" value="AAA+_ATPase"/>
</dbReference>
<evidence type="ECO:0000256" key="2">
    <source>
        <dbReference type="ARBA" id="ARBA00022840"/>
    </source>
</evidence>
<keyword evidence="1" id="KW-0547">Nucleotide-binding</keyword>
<dbReference type="PANTHER" id="PTHR32071:SF113">
    <property type="entry name" value="ALGINATE BIOSYNTHESIS TRANSCRIPTIONAL REGULATORY PROTEIN ALGB"/>
    <property type="match status" value="1"/>
</dbReference>
<dbReference type="InterPro" id="IPR058031">
    <property type="entry name" value="AAA_lid_NorR"/>
</dbReference>
<dbReference type="PROSITE" id="PS00675">
    <property type="entry name" value="SIGMA54_INTERACT_1"/>
    <property type="match status" value="1"/>
</dbReference>
<dbReference type="GO" id="GO:0043565">
    <property type="term" value="F:sequence-specific DNA binding"/>
    <property type="evidence" value="ECO:0007669"/>
    <property type="project" value="InterPro"/>
</dbReference>
<accession>A0A844FXI3</accession>
<dbReference type="FunFam" id="3.40.50.300:FF:000006">
    <property type="entry name" value="DNA-binding transcriptional regulator NtrC"/>
    <property type="match status" value="1"/>
</dbReference>
<dbReference type="InterPro" id="IPR002197">
    <property type="entry name" value="HTH_Fis"/>
</dbReference>
<dbReference type="SUPFAM" id="SSF52172">
    <property type="entry name" value="CheY-like"/>
    <property type="match status" value="1"/>
</dbReference>
<reference evidence="8 9" key="1">
    <citation type="submission" date="2019-08" db="EMBL/GenBank/DDBJ databases">
        <title>In-depth cultivation of the pig gut microbiome towards novel bacterial diversity and tailored functional studies.</title>
        <authorList>
            <person name="Wylensek D."/>
            <person name="Hitch T.C.A."/>
            <person name="Clavel T."/>
        </authorList>
    </citation>
    <scope>NUCLEOTIDE SEQUENCE [LARGE SCALE GENOMIC DNA]</scope>
    <source>
        <strain evidence="8 9">BBE-744-WT-12</strain>
    </source>
</reference>
<dbReference type="GO" id="GO:0000160">
    <property type="term" value="P:phosphorelay signal transduction system"/>
    <property type="evidence" value="ECO:0007669"/>
    <property type="project" value="InterPro"/>
</dbReference>
<keyword evidence="4" id="KW-0804">Transcription</keyword>
<dbReference type="Gene3D" id="3.40.50.300">
    <property type="entry name" value="P-loop containing nucleotide triphosphate hydrolases"/>
    <property type="match status" value="1"/>
</dbReference>
<dbReference type="Pfam" id="PF00158">
    <property type="entry name" value="Sigma54_activat"/>
    <property type="match status" value="1"/>
</dbReference>
<evidence type="ECO:0000313" key="8">
    <source>
        <dbReference type="EMBL" id="MST95452.1"/>
    </source>
</evidence>
<dbReference type="GO" id="GO:0005524">
    <property type="term" value="F:ATP binding"/>
    <property type="evidence" value="ECO:0007669"/>
    <property type="project" value="UniProtKB-KW"/>
</dbReference>
<dbReference type="SUPFAM" id="SSF52540">
    <property type="entry name" value="P-loop containing nucleoside triphosphate hydrolases"/>
    <property type="match status" value="1"/>
</dbReference>
<keyword evidence="9" id="KW-1185">Reference proteome</keyword>
<dbReference type="InterPro" id="IPR011006">
    <property type="entry name" value="CheY-like_superfamily"/>
</dbReference>
<dbReference type="SUPFAM" id="SSF46689">
    <property type="entry name" value="Homeodomain-like"/>
    <property type="match status" value="1"/>
</dbReference>
<feature type="domain" description="Response regulatory" evidence="7">
    <location>
        <begin position="13"/>
        <end position="127"/>
    </location>
</feature>
<dbReference type="SMART" id="SM00382">
    <property type="entry name" value="AAA"/>
    <property type="match status" value="1"/>
</dbReference>
<evidence type="ECO:0000313" key="9">
    <source>
        <dbReference type="Proteomes" id="UP000435649"/>
    </source>
</evidence>
<dbReference type="InterPro" id="IPR002078">
    <property type="entry name" value="Sigma_54_int"/>
</dbReference>
<dbReference type="Pfam" id="PF00072">
    <property type="entry name" value="Response_reg"/>
    <property type="match status" value="1"/>
</dbReference>
<evidence type="ECO:0000256" key="3">
    <source>
        <dbReference type="ARBA" id="ARBA00023015"/>
    </source>
</evidence>
<protein>
    <submittedName>
        <fullName evidence="8">Sigma-54-dependent Fis family transcriptional regulator</fullName>
    </submittedName>
</protein>
<keyword evidence="2" id="KW-0067">ATP-binding</keyword>
<evidence type="ECO:0000256" key="1">
    <source>
        <dbReference type="ARBA" id="ARBA00022741"/>
    </source>
</evidence>
<dbReference type="AlphaFoldDB" id="A0A844FXI3"/>
<dbReference type="PROSITE" id="PS50045">
    <property type="entry name" value="SIGMA54_INTERACT_4"/>
    <property type="match status" value="1"/>
</dbReference>
<dbReference type="SMART" id="SM00448">
    <property type="entry name" value="REC"/>
    <property type="match status" value="1"/>
</dbReference>
<dbReference type="InterPro" id="IPR009057">
    <property type="entry name" value="Homeodomain-like_sf"/>
</dbReference>
<dbReference type="InterPro" id="IPR027417">
    <property type="entry name" value="P-loop_NTPase"/>
</dbReference>
<evidence type="ECO:0000259" key="7">
    <source>
        <dbReference type="PROSITE" id="PS50110"/>
    </source>
</evidence>
<feature type="modified residue" description="4-aspartylphosphate" evidence="5">
    <location>
        <position position="62"/>
    </location>
</feature>
<organism evidence="8 9">
    <name type="scientific">Victivallis lenta</name>
    <dbReference type="NCBI Taxonomy" id="2606640"/>
    <lineage>
        <taxon>Bacteria</taxon>
        <taxon>Pseudomonadati</taxon>
        <taxon>Lentisphaerota</taxon>
        <taxon>Lentisphaeria</taxon>
        <taxon>Victivallales</taxon>
        <taxon>Victivallaceae</taxon>
        <taxon>Victivallis</taxon>
    </lineage>
</organism>
<dbReference type="Proteomes" id="UP000435649">
    <property type="component" value="Unassembled WGS sequence"/>
</dbReference>
<dbReference type="PANTHER" id="PTHR32071">
    <property type="entry name" value="TRANSCRIPTIONAL REGULATORY PROTEIN"/>
    <property type="match status" value="1"/>
</dbReference>
<dbReference type="EMBL" id="VUNS01000001">
    <property type="protein sequence ID" value="MST95452.1"/>
    <property type="molecule type" value="Genomic_DNA"/>
</dbReference>
<dbReference type="Pfam" id="PF02954">
    <property type="entry name" value="HTH_8"/>
    <property type="match status" value="1"/>
</dbReference>
<dbReference type="Gene3D" id="1.10.10.60">
    <property type="entry name" value="Homeodomain-like"/>
    <property type="match status" value="1"/>
</dbReference>
<dbReference type="CDD" id="cd00009">
    <property type="entry name" value="AAA"/>
    <property type="match status" value="1"/>
</dbReference>
<evidence type="ECO:0000256" key="5">
    <source>
        <dbReference type="PROSITE-ProRule" id="PRU00169"/>
    </source>
</evidence>
<evidence type="ECO:0000259" key="6">
    <source>
        <dbReference type="PROSITE" id="PS50045"/>
    </source>
</evidence>
<dbReference type="Gene3D" id="1.10.8.60">
    <property type="match status" value="1"/>
</dbReference>
<dbReference type="PROSITE" id="PS00688">
    <property type="entry name" value="SIGMA54_INTERACT_3"/>
    <property type="match status" value="1"/>
</dbReference>
<proteinExistence type="predicted"/>
<gene>
    <name evidence="8" type="ORF">FYJ85_00110</name>
</gene>
<name>A0A844FXI3_9BACT</name>
<dbReference type="GO" id="GO:0006355">
    <property type="term" value="P:regulation of DNA-templated transcription"/>
    <property type="evidence" value="ECO:0007669"/>
    <property type="project" value="InterPro"/>
</dbReference>
<feature type="domain" description="Sigma-54 factor interaction" evidence="6">
    <location>
        <begin position="152"/>
        <end position="381"/>
    </location>
</feature>
<dbReference type="InterPro" id="IPR001789">
    <property type="entry name" value="Sig_transdc_resp-reg_receiver"/>
</dbReference>